<evidence type="ECO:0000313" key="7">
    <source>
        <dbReference type="Proteomes" id="UP001283366"/>
    </source>
</evidence>
<dbReference type="Gene3D" id="3.90.245.10">
    <property type="entry name" value="Ribonucleoside hydrolase-like"/>
    <property type="match status" value="1"/>
</dbReference>
<sequence length="473" mass="52905">MIPTKLKVLPLLMSALVFSGISLAENNVPHTDGMADKTRVIVLTDIGNEPDDSESFVRFLTYSNEFEIENIVATTSTWQRDQVQPELLKERIDAYAKVYPNLIRHAEGFPTPESLKAKILSGRVAYGMKGVGHGLSTQASRSIIATVDKSDDRPVWITLWGGGVDLAQALWDVKATRTSTEVADFISKIRVYSISDQDNTGAWIRRNFPTMTWISSIHSYNDYWLATWVGISAPNLEGADMAQVNNDWVKKHIRLGPLGEKYPPIMYIMEGDSPSFIYLLKNGLNVPEHPEYGSWGGRYAPVAPDDESGLRTGTSDNVLGTDGKMHKTAPATIWRFRHQFQNDFAGRIQWTLTDNYANANHNPVVKLNGEPGIQPLQWQVKSGEKVVLSAKGSSDPDNNQISYRWWQYGEPTAQALQIHFAPEIKLANDSQESTSFIAPEVSRPTPFHVILEVHDNGTPEMYAYRRAIVTVMP</sequence>
<organism evidence="5 6">
    <name type="scientific">Vibrio mangrovi</name>
    <dbReference type="NCBI Taxonomy" id="474394"/>
    <lineage>
        <taxon>Bacteria</taxon>
        <taxon>Pseudomonadati</taxon>
        <taxon>Pseudomonadota</taxon>
        <taxon>Gammaproteobacteria</taxon>
        <taxon>Vibrionales</taxon>
        <taxon>Vibrionaceae</taxon>
        <taxon>Vibrio</taxon>
    </lineage>
</organism>
<dbReference type="RefSeq" id="WP_087480590.1">
    <property type="nucleotide sequence ID" value="NZ_AP024883.1"/>
</dbReference>
<keyword evidence="7" id="KW-1185">Reference proteome</keyword>
<dbReference type="GO" id="GO:0016799">
    <property type="term" value="F:hydrolase activity, hydrolyzing N-glycosyl compounds"/>
    <property type="evidence" value="ECO:0007669"/>
    <property type="project" value="InterPro"/>
</dbReference>
<evidence type="ECO:0000256" key="1">
    <source>
        <dbReference type="SAM" id="SignalP"/>
    </source>
</evidence>
<reference evidence="5 6" key="1">
    <citation type="submission" date="2017-05" db="EMBL/GenBank/DDBJ databases">
        <authorList>
            <person name="Song R."/>
            <person name="Chenine A.L."/>
            <person name="Ruprecht R.M."/>
        </authorList>
    </citation>
    <scope>NUCLEOTIDE SEQUENCE [LARGE SCALE GENOMIC DNA]</scope>
    <source>
        <strain evidence="5 6">CECT 7927</strain>
    </source>
</reference>
<proteinExistence type="predicted"/>
<feature type="domain" description="Cellulose-binding Sde182 nucleoside hydrolase-like" evidence="2">
    <location>
        <begin position="39"/>
        <end position="299"/>
    </location>
</feature>
<evidence type="ECO:0000313" key="5">
    <source>
        <dbReference type="EMBL" id="SMS00555.1"/>
    </source>
</evidence>
<dbReference type="EMBL" id="FXXI01000002">
    <property type="protein sequence ID" value="SMS00555.1"/>
    <property type="molecule type" value="Genomic_DNA"/>
</dbReference>
<dbReference type="Pfam" id="PF07632">
    <property type="entry name" value="Sde182_NH-like"/>
    <property type="match status" value="1"/>
</dbReference>
<dbReference type="Proteomes" id="UP000196125">
    <property type="component" value="Unassembled WGS sequence"/>
</dbReference>
<keyword evidence="1" id="KW-0732">Signal</keyword>
<dbReference type="InterPro" id="IPR048527">
    <property type="entry name" value="Sde182_C"/>
</dbReference>
<name>A0A1Y6ISC9_9VIBR</name>
<dbReference type="SUPFAM" id="SSF53590">
    <property type="entry name" value="Nucleoside hydrolase"/>
    <property type="match status" value="1"/>
</dbReference>
<dbReference type="Proteomes" id="UP001283366">
    <property type="component" value="Unassembled WGS sequence"/>
</dbReference>
<dbReference type="InterPro" id="IPR036452">
    <property type="entry name" value="Ribo_hydro-like"/>
</dbReference>
<dbReference type="InterPro" id="IPR013783">
    <property type="entry name" value="Ig-like_fold"/>
</dbReference>
<evidence type="ECO:0000313" key="4">
    <source>
        <dbReference type="EMBL" id="MDW6001423.1"/>
    </source>
</evidence>
<dbReference type="Pfam" id="PF21027">
    <property type="entry name" value="Sde0182_C"/>
    <property type="match status" value="1"/>
</dbReference>
<dbReference type="AlphaFoldDB" id="A0A1Y6ISC9"/>
<dbReference type="Gene3D" id="2.60.40.10">
    <property type="entry name" value="Immunoglobulins"/>
    <property type="match status" value="1"/>
</dbReference>
<dbReference type="InterPro" id="IPR011483">
    <property type="entry name" value="Sde182_NH-like"/>
</dbReference>
<feature type="signal peptide" evidence="1">
    <location>
        <begin position="1"/>
        <end position="24"/>
    </location>
</feature>
<dbReference type="EMBL" id="JAWRCO010000001">
    <property type="protein sequence ID" value="MDW6001423.1"/>
    <property type="molecule type" value="Genomic_DNA"/>
</dbReference>
<reference evidence="4 7" key="2">
    <citation type="submission" date="2023-11" db="EMBL/GenBank/DDBJ databases">
        <title>Plant-associative lifestyle of Vibrio porteresiae and its evolutionary dynamics.</title>
        <authorList>
            <person name="Rameshkumar N."/>
            <person name="Kirti K."/>
        </authorList>
    </citation>
    <scope>NUCLEOTIDE SEQUENCE [LARGE SCALE GENOMIC DNA]</scope>
    <source>
        <strain evidence="4 7">MSSRF38</strain>
    </source>
</reference>
<feature type="chain" id="PRO_5012870740" evidence="1">
    <location>
        <begin position="25"/>
        <end position="473"/>
    </location>
</feature>
<feature type="domain" description="Cellulose-binding Sde182 C-terminal" evidence="3">
    <location>
        <begin position="385"/>
        <end position="471"/>
    </location>
</feature>
<evidence type="ECO:0000313" key="6">
    <source>
        <dbReference type="Proteomes" id="UP000196125"/>
    </source>
</evidence>
<dbReference type="OrthoDB" id="253051at2"/>
<gene>
    <name evidence="4" type="ORF">SBX37_00675</name>
    <name evidence="5" type="ORF">VIM7927_01821</name>
</gene>
<protein>
    <submittedName>
        <fullName evidence="4">DUF1593 domain-containing protein</fullName>
    </submittedName>
</protein>
<evidence type="ECO:0000259" key="3">
    <source>
        <dbReference type="Pfam" id="PF21027"/>
    </source>
</evidence>
<accession>A0A1Y6ISC9</accession>
<evidence type="ECO:0000259" key="2">
    <source>
        <dbReference type="Pfam" id="PF07632"/>
    </source>
</evidence>